<comment type="caution">
    <text evidence="8">The sequence shown here is derived from an EMBL/GenBank/DDBJ whole genome shotgun (WGS) entry which is preliminary data.</text>
</comment>
<dbReference type="PANTHER" id="PTHR32322:SF18">
    <property type="entry name" value="S-ADENOSYLMETHIONINE_S-ADENOSYLHOMOCYSTEINE TRANSPORTER"/>
    <property type="match status" value="1"/>
</dbReference>
<keyword evidence="2" id="KW-1003">Cell membrane</keyword>
<feature type="transmembrane region" description="Helical" evidence="6">
    <location>
        <begin position="154"/>
        <end position="173"/>
    </location>
</feature>
<feature type="transmembrane region" description="Helical" evidence="6">
    <location>
        <begin position="35"/>
        <end position="56"/>
    </location>
</feature>
<sequence length="317" mass="33521">MQRSILAVGLLLTAAMSWGGMFPVAKPALAVMDPFYMTLIRYASVAVILLLIIGLVEGPRAWRTEGHLLKLFLLGSLGFAGFNLLAFTGLEHAEPEHGAVIMALMPMITVLLSWLLKGERPAPFTLAMIVLAFSGVFLVITGGDPARAFGGGEAQWDLLFLAGAVCWVSYTMGGGLFPQWSPVRYTALTCTLGSITLAAIALGLTAAGSIQVPTWTEVVDLHSTFAYLIVMGGLVAVLSWNTGIRMLGPVNGVLFINFVPVTAFAIGIAQGRAFSLHEVAGAALVISALIANNLYLRRQLRVAARQVPAAAVACPGR</sequence>
<dbReference type="Pfam" id="PF00892">
    <property type="entry name" value="EamA"/>
    <property type="match status" value="2"/>
</dbReference>
<comment type="subcellular location">
    <subcellularLocation>
        <location evidence="1">Cell membrane</location>
        <topology evidence="1">Multi-pass membrane protein</topology>
    </subcellularLocation>
</comment>
<dbReference type="EMBL" id="SJDL01000052">
    <property type="protein sequence ID" value="TBW48121.1"/>
    <property type="molecule type" value="Genomic_DNA"/>
</dbReference>
<feature type="domain" description="EamA" evidence="7">
    <location>
        <begin position="156"/>
        <end position="291"/>
    </location>
</feature>
<dbReference type="InterPro" id="IPR037185">
    <property type="entry name" value="EmrE-like"/>
</dbReference>
<feature type="transmembrane region" description="Helical" evidence="6">
    <location>
        <begin position="68"/>
        <end position="87"/>
    </location>
</feature>
<dbReference type="InterPro" id="IPR050638">
    <property type="entry name" value="AA-Vitamin_Transporters"/>
</dbReference>
<keyword evidence="4 6" id="KW-1133">Transmembrane helix</keyword>
<evidence type="ECO:0000256" key="5">
    <source>
        <dbReference type="ARBA" id="ARBA00023136"/>
    </source>
</evidence>
<dbReference type="InterPro" id="IPR000620">
    <property type="entry name" value="EamA_dom"/>
</dbReference>
<feature type="transmembrane region" description="Helical" evidence="6">
    <location>
        <begin position="123"/>
        <end position="142"/>
    </location>
</feature>
<evidence type="ECO:0000256" key="1">
    <source>
        <dbReference type="ARBA" id="ARBA00004651"/>
    </source>
</evidence>
<feature type="transmembrane region" description="Helical" evidence="6">
    <location>
        <begin position="279"/>
        <end position="296"/>
    </location>
</feature>
<feature type="transmembrane region" description="Helical" evidence="6">
    <location>
        <begin position="224"/>
        <end position="241"/>
    </location>
</feature>
<evidence type="ECO:0000313" key="8">
    <source>
        <dbReference type="EMBL" id="TBW48121.1"/>
    </source>
</evidence>
<name>A0ABY1ZGA5_9GAMM</name>
<protein>
    <submittedName>
        <fullName evidence="8">DMT family transporter</fullName>
    </submittedName>
</protein>
<evidence type="ECO:0000256" key="4">
    <source>
        <dbReference type="ARBA" id="ARBA00022989"/>
    </source>
</evidence>
<dbReference type="Proteomes" id="UP000313645">
    <property type="component" value="Unassembled WGS sequence"/>
</dbReference>
<organism evidence="8 9">
    <name type="scientific">Marinobacter halodurans</name>
    <dbReference type="NCBI Taxonomy" id="2528979"/>
    <lineage>
        <taxon>Bacteria</taxon>
        <taxon>Pseudomonadati</taxon>
        <taxon>Pseudomonadota</taxon>
        <taxon>Gammaproteobacteria</taxon>
        <taxon>Pseudomonadales</taxon>
        <taxon>Marinobacteraceae</taxon>
        <taxon>Marinobacter</taxon>
    </lineage>
</organism>
<keyword evidence="5 6" id="KW-0472">Membrane</keyword>
<keyword evidence="3 6" id="KW-0812">Transmembrane</keyword>
<dbReference type="SUPFAM" id="SSF103481">
    <property type="entry name" value="Multidrug resistance efflux transporter EmrE"/>
    <property type="match status" value="1"/>
</dbReference>
<evidence type="ECO:0000256" key="3">
    <source>
        <dbReference type="ARBA" id="ARBA00022692"/>
    </source>
</evidence>
<proteinExistence type="predicted"/>
<feature type="transmembrane region" description="Helical" evidence="6">
    <location>
        <begin position="99"/>
        <end position="116"/>
    </location>
</feature>
<accession>A0ABY1ZGA5</accession>
<evidence type="ECO:0000313" key="9">
    <source>
        <dbReference type="Proteomes" id="UP000313645"/>
    </source>
</evidence>
<feature type="transmembrane region" description="Helical" evidence="6">
    <location>
        <begin position="185"/>
        <end position="204"/>
    </location>
</feature>
<reference evidence="8 9" key="1">
    <citation type="submission" date="2019-02" db="EMBL/GenBank/DDBJ databases">
        <title>Marinobacter halodurans sp. nov., a marine bacterium isolated from sea tidal flat.</title>
        <authorList>
            <person name="Yoo Y."/>
            <person name="Lee D.W."/>
            <person name="Kim B.S."/>
            <person name="Kim J.-J."/>
        </authorList>
    </citation>
    <scope>NUCLEOTIDE SEQUENCE [LARGE SCALE GENOMIC DNA]</scope>
    <source>
        <strain evidence="8 9">YJ-S3-2</strain>
    </source>
</reference>
<evidence type="ECO:0000256" key="2">
    <source>
        <dbReference type="ARBA" id="ARBA00022475"/>
    </source>
</evidence>
<dbReference type="RefSeq" id="WP_131483974.1">
    <property type="nucleotide sequence ID" value="NZ_SJDL01000052.1"/>
</dbReference>
<feature type="domain" description="EamA" evidence="7">
    <location>
        <begin position="7"/>
        <end position="140"/>
    </location>
</feature>
<evidence type="ECO:0000256" key="6">
    <source>
        <dbReference type="SAM" id="Phobius"/>
    </source>
</evidence>
<keyword evidence="9" id="KW-1185">Reference proteome</keyword>
<gene>
    <name evidence="8" type="ORF">EZI54_21685</name>
</gene>
<evidence type="ECO:0000259" key="7">
    <source>
        <dbReference type="Pfam" id="PF00892"/>
    </source>
</evidence>
<feature type="transmembrane region" description="Helical" evidence="6">
    <location>
        <begin position="253"/>
        <end position="273"/>
    </location>
</feature>
<dbReference type="PANTHER" id="PTHR32322">
    <property type="entry name" value="INNER MEMBRANE TRANSPORTER"/>
    <property type="match status" value="1"/>
</dbReference>